<evidence type="ECO:0000313" key="3">
    <source>
        <dbReference type="EMBL" id="KAF9814925.1"/>
    </source>
</evidence>
<accession>A0A8H7P395</accession>
<name>A0A8H7P395_9APHY</name>
<dbReference type="PANTHER" id="PTHR13621">
    <property type="entry name" value="PROLINE-RICH PROTEIN PRCC"/>
    <property type="match status" value="1"/>
</dbReference>
<evidence type="ECO:0000256" key="2">
    <source>
        <dbReference type="SAM" id="MobiDB-lite"/>
    </source>
</evidence>
<dbReference type="EMBL" id="JADOXO010000078">
    <property type="protein sequence ID" value="KAF9814925.1"/>
    <property type="molecule type" value="Genomic_DNA"/>
</dbReference>
<dbReference type="AlphaFoldDB" id="A0A8H7P395"/>
<feature type="coiled-coil region" evidence="1">
    <location>
        <begin position="390"/>
        <end position="473"/>
    </location>
</feature>
<feature type="region of interest" description="Disordered" evidence="2">
    <location>
        <begin position="1"/>
        <end position="24"/>
    </location>
</feature>
<dbReference type="GO" id="GO:0005634">
    <property type="term" value="C:nucleus"/>
    <property type="evidence" value="ECO:0007669"/>
    <property type="project" value="TreeGrafter"/>
</dbReference>
<organism evidence="3 4">
    <name type="scientific">Rhodonia placenta</name>
    <dbReference type="NCBI Taxonomy" id="104341"/>
    <lineage>
        <taxon>Eukaryota</taxon>
        <taxon>Fungi</taxon>
        <taxon>Dikarya</taxon>
        <taxon>Basidiomycota</taxon>
        <taxon>Agaricomycotina</taxon>
        <taxon>Agaricomycetes</taxon>
        <taxon>Polyporales</taxon>
        <taxon>Adustoporiaceae</taxon>
        <taxon>Rhodonia</taxon>
    </lineage>
</organism>
<keyword evidence="1" id="KW-0175">Coiled coil</keyword>
<dbReference type="Proteomes" id="UP000639403">
    <property type="component" value="Unassembled WGS sequence"/>
</dbReference>
<feature type="compositionally biased region" description="Low complexity" evidence="2">
    <location>
        <begin position="92"/>
        <end position="104"/>
    </location>
</feature>
<dbReference type="Pfam" id="PF10253">
    <property type="entry name" value="PRCC"/>
    <property type="match status" value="1"/>
</dbReference>
<dbReference type="InterPro" id="IPR018800">
    <property type="entry name" value="PRCC"/>
</dbReference>
<feature type="region of interest" description="Disordered" evidence="2">
    <location>
        <begin position="45"/>
        <end position="224"/>
    </location>
</feature>
<sequence length="518" mass="56262">MGNAEERIGGGDAEERVEDANASRARLVWQTRSNIASVHTIMLGIDNYGSDDDSDVETPPAPSASSDKPLLASNPSAPAKKSTIALPPPSNTPSSSTKSSAGLSLPPPKSKRPKKITIGLPDLPPIDDDNALDSDERPTKKPRIEPGARSSVLLSMLPAPKNKASAPVTQERVLGSGRGPGLVFNTGLSRNTRTVTVEDAEDSVDHPDHTGTTQSTDGIKSDTRASLPFLPSSLVKGRSNISLEEKTERPKAAPTIASAPAVDFFSLSMYLTLDILHYVFDSPTDSSKSSITPVEASAAPSVASSSAPSLPLLPSVSSAPKVDDFAPPEPTPQDLYPGYYLLPSGQWAAYDPEYYRTFYNKWKKEYDDHVRALEKGIKGFEAVETEGAREFNALQEMEKAKREIQEHEERKALTTGDTEAAAPKMNIKGAALGGRAKTRHQLSTLLTEAYQNREALEERIAQGRRNRKEAGNKYGECTCWLDPTKRTTHSEQDFSNVIYQHPHTLYSGYRTLIILKPL</sequence>
<dbReference type="PANTHER" id="PTHR13621:SF2">
    <property type="entry name" value="PROLINE-RICH PROTEIN PRCC"/>
    <property type="match status" value="1"/>
</dbReference>
<evidence type="ECO:0000313" key="4">
    <source>
        <dbReference type="Proteomes" id="UP000639403"/>
    </source>
</evidence>
<evidence type="ECO:0000256" key="1">
    <source>
        <dbReference type="SAM" id="Coils"/>
    </source>
</evidence>
<reference evidence="3" key="1">
    <citation type="submission" date="2020-11" db="EMBL/GenBank/DDBJ databases">
        <authorList>
            <person name="Koelle M."/>
            <person name="Horta M.A.C."/>
            <person name="Nowrousian M."/>
            <person name="Ohm R.A."/>
            <person name="Benz P."/>
            <person name="Pilgard A."/>
        </authorList>
    </citation>
    <scope>NUCLEOTIDE SEQUENCE</scope>
    <source>
        <strain evidence="3">FPRL280</strain>
    </source>
</reference>
<reference evidence="3" key="2">
    <citation type="journal article" name="Front. Microbiol.">
        <title>Degradative Capacity of Two Strains of Rhodonia placenta: From Phenotype to Genotype.</title>
        <authorList>
            <person name="Kolle M."/>
            <person name="Horta M.A.C."/>
            <person name="Nowrousian M."/>
            <person name="Ohm R.A."/>
            <person name="Benz J.P."/>
            <person name="Pilgard A."/>
        </authorList>
    </citation>
    <scope>NUCLEOTIDE SEQUENCE</scope>
    <source>
        <strain evidence="3">FPRL280</strain>
    </source>
</reference>
<protein>
    <submittedName>
        <fullName evidence="3">Uncharacterized protein</fullName>
    </submittedName>
</protein>
<gene>
    <name evidence="3" type="ORF">IEO21_04869</name>
</gene>
<feature type="compositionally biased region" description="Polar residues" evidence="2">
    <location>
        <begin position="186"/>
        <end position="195"/>
    </location>
</feature>
<proteinExistence type="predicted"/>
<comment type="caution">
    <text evidence="3">The sequence shown here is derived from an EMBL/GenBank/DDBJ whole genome shotgun (WGS) entry which is preliminary data.</text>
</comment>
<feature type="compositionally biased region" description="Basic and acidic residues" evidence="2">
    <location>
        <begin position="134"/>
        <end position="146"/>
    </location>
</feature>